<accession>A0A6V8ICE7</accession>
<dbReference type="GO" id="GO:0016787">
    <property type="term" value="F:hydrolase activity"/>
    <property type="evidence" value="ECO:0007669"/>
    <property type="project" value="UniProtKB-KW"/>
</dbReference>
<keyword evidence="3" id="KW-0378">Hydrolase</keyword>
<dbReference type="PANTHER" id="PTHR48050:SF13">
    <property type="entry name" value="STEROL 3-BETA-GLUCOSYLTRANSFERASE UGT80A2"/>
    <property type="match status" value="1"/>
</dbReference>
<dbReference type="OrthoDB" id="9805366at2"/>
<reference evidence="3 4" key="1">
    <citation type="journal article" date="2020" name="Cell Rep.">
        <title>Local necrotic cells trigger systemic immune activation via gut microbiome dysbiosis in Drosophila.</title>
        <authorList>
            <person name="Kosakamoto H."/>
            <person name="Yamauchi T."/>
            <person name="Akuzawa-Tokita Y."/>
            <person name="Nishimura K."/>
            <person name="Soga T."/>
            <person name="Murakami T."/>
            <person name="Mori H."/>
            <person name="Yamamoto K."/>
            <person name="Miyazaki R."/>
            <person name="Koto A."/>
            <person name="Miura M."/>
            <person name="Obata F."/>
        </authorList>
    </citation>
    <scope>NUCLEOTIDE SEQUENCE [LARGE SCALE GENOMIC DNA]</scope>
    <source>
        <strain evidence="3 4">Ai</strain>
    </source>
</reference>
<dbReference type="RefSeq" id="WP_086654929.1">
    <property type="nucleotide sequence ID" value="NZ_BLJP01000002.1"/>
</dbReference>
<dbReference type="PANTHER" id="PTHR48050">
    <property type="entry name" value="STEROL 3-BETA-GLUCOSYLTRANSFERASE"/>
    <property type="match status" value="1"/>
</dbReference>
<feature type="domain" description="Glycosyltransferase family 28 N-terminal" evidence="1">
    <location>
        <begin position="3"/>
        <end position="68"/>
    </location>
</feature>
<dbReference type="InterPro" id="IPR010610">
    <property type="entry name" value="EryCIII-like_C"/>
</dbReference>
<name>A0A6V8ICE7_9PROT</name>
<organism evidence="3 4">
    <name type="scientific">Acetobacter persici</name>
    <dbReference type="NCBI Taxonomy" id="1076596"/>
    <lineage>
        <taxon>Bacteria</taxon>
        <taxon>Pseudomonadati</taxon>
        <taxon>Pseudomonadota</taxon>
        <taxon>Alphaproteobacteria</taxon>
        <taxon>Acetobacterales</taxon>
        <taxon>Acetobacteraceae</taxon>
        <taxon>Acetobacter</taxon>
    </lineage>
</organism>
<dbReference type="FunFam" id="3.40.50.2000:FF:000009">
    <property type="entry name" value="Sterol 3-beta-glucosyltransferase UGT80A2"/>
    <property type="match status" value="1"/>
</dbReference>
<dbReference type="InterPro" id="IPR050426">
    <property type="entry name" value="Glycosyltransferase_28"/>
</dbReference>
<dbReference type="SUPFAM" id="SSF53756">
    <property type="entry name" value="UDP-Glycosyltransferase/glycogen phosphorylase"/>
    <property type="match status" value="1"/>
</dbReference>
<dbReference type="Proteomes" id="UP000548726">
    <property type="component" value="Unassembled WGS sequence"/>
</dbReference>
<evidence type="ECO:0000259" key="1">
    <source>
        <dbReference type="Pfam" id="PF03033"/>
    </source>
</evidence>
<dbReference type="Gene3D" id="3.40.50.2000">
    <property type="entry name" value="Glycogen Phosphorylase B"/>
    <property type="match status" value="2"/>
</dbReference>
<dbReference type="AlphaFoldDB" id="A0A6V8ICE7"/>
<dbReference type="GO" id="GO:0005975">
    <property type="term" value="P:carbohydrate metabolic process"/>
    <property type="evidence" value="ECO:0007669"/>
    <property type="project" value="InterPro"/>
</dbReference>
<evidence type="ECO:0000313" key="4">
    <source>
        <dbReference type="Proteomes" id="UP000548726"/>
    </source>
</evidence>
<comment type="caution">
    <text evidence="3">The sequence shown here is derived from an EMBL/GenBank/DDBJ whole genome shotgun (WGS) entry which is preliminary data.</text>
</comment>
<evidence type="ECO:0000313" key="3">
    <source>
        <dbReference type="EMBL" id="GFE93025.1"/>
    </source>
</evidence>
<proteinExistence type="predicted"/>
<dbReference type="GO" id="GO:0016758">
    <property type="term" value="F:hexosyltransferase activity"/>
    <property type="evidence" value="ECO:0007669"/>
    <property type="project" value="InterPro"/>
</dbReference>
<sequence length="420" mass="45205">MTIVIMTVGTEGDIRPHIALGAGLAAKGHAVRLAADPGFAPAIRQAGLEFAPLTADFAGMMRAHPQALDGRSGAAAARVVMEETRRMAQFWPEQGLAAARNARLFIGSGNVTLLAASLAERAGVPFVQTQLQPLDASRALPPVWFRPHPLPGAANLLLHAALRQTAWVLTRSIANSVRQSLGLSPYGLRGPWHNPHATGGRILYGFSQHVVPRQPEWPARIAMPGYFVTPPAAEYQPPADLAAFLKAGEKPVYIGFGSMLSAEAERLAALVRDAARISGLRVLVSSGWSNLRRFLDNTPDLHVIDTIPHEWLFRQVRLAVHHCGAGTSAAAVRAGIPTVPVPFVGDQFFWGWQLGRIGVATRTQDMRTLTGQHLAEAMQQATHPTMTDAARTLGQKVRAENGVARAISQMKDWGLIEVPS</sequence>
<dbReference type="GO" id="GO:0008194">
    <property type="term" value="F:UDP-glycosyltransferase activity"/>
    <property type="evidence" value="ECO:0007669"/>
    <property type="project" value="InterPro"/>
</dbReference>
<protein>
    <submittedName>
        <fullName evidence="3">Glycosyl hydrolase</fullName>
    </submittedName>
</protein>
<dbReference type="Pfam" id="PF06722">
    <property type="entry name" value="EryCIII-like_C"/>
    <property type="match status" value="1"/>
</dbReference>
<feature type="domain" description="Erythromycin biosynthesis protein CIII-like C-terminal" evidence="2">
    <location>
        <begin position="299"/>
        <end position="397"/>
    </location>
</feature>
<gene>
    <name evidence="3" type="primary">ugt</name>
    <name evidence="3" type="ORF">DmAi_10840</name>
</gene>
<keyword evidence="4" id="KW-1185">Reference proteome</keyword>
<evidence type="ECO:0000259" key="2">
    <source>
        <dbReference type="Pfam" id="PF06722"/>
    </source>
</evidence>
<dbReference type="Pfam" id="PF03033">
    <property type="entry name" value="Glyco_transf_28"/>
    <property type="match status" value="1"/>
</dbReference>
<dbReference type="CDD" id="cd03784">
    <property type="entry name" value="GT1_Gtf-like"/>
    <property type="match status" value="1"/>
</dbReference>
<dbReference type="InterPro" id="IPR002213">
    <property type="entry name" value="UDP_glucos_trans"/>
</dbReference>
<dbReference type="InterPro" id="IPR004276">
    <property type="entry name" value="GlycoTrans_28_N"/>
</dbReference>
<dbReference type="EMBL" id="BLJP01000002">
    <property type="protein sequence ID" value="GFE93025.1"/>
    <property type="molecule type" value="Genomic_DNA"/>
</dbReference>
<dbReference type="GO" id="GO:0033072">
    <property type="term" value="P:vancomycin biosynthetic process"/>
    <property type="evidence" value="ECO:0007669"/>
    <property type="project" value="UniProtKB-ARBA"/>
</dbReference>